<feature type="compositionally biased region" description="Basic and acidic residues" evidence="1">
    <location>
        <begin position="747"/>
        <end position="757"/>
    </location>
</feature>
<name>A0AAD5LMX4_PYTIN</name>
<evidence type="ECO:0000256" key="1">
    <source>
        <dbReference type="SAM" id="MobiDB-lite"/>
    </source>
</evidence>
<organism evidence="2 3">
    <name type="scientific">Pythium insidiosum</name>
    <name type="common">Pythiosis disease agent</name>
    <dbReference type="NCBI Taxonomy" id="114742"/>
    <lineage>
        <taxon>Eukaryota</taxon>
        <taxon>Sar</taxon>
        <taxon>Stramenopiles</taxon>
        <taxon>Oomycota</taxon>
        <taxon>Peronosporomycetes</taxon>
        <taxon>Pythiales</taxon>
        <taxon>Pythiaceae</taxon>
        <taxon>Pythium</taxon>
    </lineage>
</organism>
<feature type="region of interest" description="Disordered" evidence="1">
    <location>
        <begin position="216"/>
        <end position="245"/>
    </location>
</feature>
<proteinExistence type="predicted"/>
<feature type="compositionally biased region" description="Basic residues" evidence="1">
    <location>
        <begin position="758"/>
        <end position="770"/>
    </location>
</feature>
<evidence type="ECO:0000313" key="3">
    <source>
        <dbReference type="Proteomes" id="UP001209570"/>
    </source>
</evidence>
<protein>
    <submittedName>
        <fullName evidence="2">Uncharacterized protein</fullName>
    </submittedName>
</protein>
<feature type="region of interest" description="Disordered" evidence="1">
    <location>
        <begin position="745"/>
        <end position="836"/>
    </location>
</feature>
<feature type="compositionally biased region" description="Acidic residues" evidence="1">
    <location>
        <begin position="779"/>
        <end position="788"/>
    </location>
</feature>
<gene>
    <name evidence="2" type="ORF">P43SY_002048</name>
</gene>
<reference evidence="2" key="1">
    <citation type="submission" date="2021-12" db="EMBL/GenBank/DDBJ databases">
        <title>Prjna785345.</title>
        <authorList>
            <person name="Rujirawat T."/>
            <person name="Krajaejun T."/>
        </authorList>
    </citation>
    <scope>NUCLEOTIDE SEQUENCE</scope>
    <source>
        <strain evidence="2">Pi057C3</strain>
    </source>
</reference>
<feature type="compositionally biased region" description="Basic and acidic residues" evidence="1">
    <location>
        <begin position="790"/>
        <end position="806"/>
    </location>
</feature>
<dbReference type="EMBL" id="JAKCXM010000067">
    <property type="protein sequence ID" value="KAJ0404205.1"/>
    <property type="molecule type" value="Genomic_DNA"/>
</dbReference>
<accession>A0AAD5LMX4</accession>
<dbReference type="Proteomes" id="UP001209570">
    <property type="component" value="Unassembled WGS sequence"/>
</dbReference>
<feature type="compositionally biased region" description="Basic residues" evidence="1">
    <location>
        <begin position="825"/>
        <end position="836"/>
    </location>
</feature>
<evidence type="ECO:0000313" key="2">
    <source>
        <dbReference type="EMBL" id="KAJ0404205.1"/>
    </source>
</evidence>
<dbReference type="InterPro" id="IPR016024">
    <property type="entry name" value="ARM-type_fold"/>
</dbReference>
<comment type="caution">
    <text evidence="2">The sequence shown here is derived from an EMBL/GenBank/DDBJ whole genome shotgun (WGS) entry which is preliminary data.</text>
</comment>
<sequence length="836" mass="93720">MEHDVVGRHVLPFLSTRDRETLRLISRRWYFTCTWLQDSTAFPLSKKSPLNLQSPRFQHVWLGFLKARCNDVLIELMAQLPPPSLKETYELKAGLCESTNTGIRPSFENANARSGYVAAKMNRCGNLPNAHLIEYPLYGPGCFHSGCEGPDADMAETAATPRQVCMQIIGKMLLGDDQRPELSINAAMATMLSDDDACATLLSYVTRVDGHDVEHEPILDGPSLSLPKGSEAIQHSRRDDESEGVTPELLASYRATMLLTSEDSSEAVIFAMPFLAKKSKLITKCIFPIFQRNARGNLRHGCRILDRLMRLHLDDVYDVVGSSTATVKRYMGAMLNYIEHAPVAEVFLTLICKPHNAALMRYYVSSPQKKWQLFRALSEWKVLLVLAEHVYGADFSEDHNIGAADVFIELLDRLSADENGALLLQPVAHCPQLLEGLIATAVDNQRSQGQRTAAMRCVLRLLQRSTHEKVQGPPTSPYQSFGATIVNLVPNQLASLRENVFDLAEQHMDKMLQYLVEKYQDQQNIEMDLTSGRPLPEGAVRHTAYVVKVPFTEFRLTLVDALVEIIAHNPAKMTEYFDVHVWRVLVAWFFEYSHTNLYHAAFYQLVFIALRTDDQATLEILVKKLKLVTTLIEHYRTDPAGKTSNKGYILQCCNAIRLQAASQPPDAFLRNFLSSHTTWRSFEAELRDHTSRLCVQGLGFNVPQAMRPMGYQKDTWQLMDEAVDVGGIDHGSEYARSLGFVDDMAWPDDHDTSESSAKKKKKKKKGKKKSNTNANGDGATEEEEEGEDVPVAKENGETTEEKHDSDANVDAAPQEAAQSGATNTKSKKKKKNKGKK</sequence>
<keyword evidence="3" id="KW-1185">Reference proteome</keyword>
<dbReference type="SUPFAM" id="SSF48371">
    <property type="entry name" value="ARM repeat"/>
    <property type="match status" value="1"/>
</dbReference>
<dbReference type="AlphaFoldDB" id="A0AAD5LMX4"/>